<evidence type="ECO:0000313" key="2">
    <source>
        <dbReference type="Proteomes" id="UP000499080"/>
    </source>
</evidence>
<comment type="caution">
    <text evidence="1">The sequence shown here is derived from an EMBL/GenBank/DDBJ whole genome shotgun (WGS) entry which is preliminary data.</text>
</comment>
<dbReference type="EMBL" id="BGPR01157794">
    <property type="protein sequence ID" value="GBL84092.1"/>
    <property type="molecule type" value="Genomic_DNA"/>
</dbReference>
<protein>
    <submittedName>
        <fullName evidence="1">Uncharacterized protein</fullName>
    </submittedName>
</protein>
<dbReference type="Proteomes" id="UP000499080">
    <property type="component" value="Unassembled WGS sequence"/>
</dbReference>
<proteinExistence type="predicted"/>
<reference evidence="1 2" key="1">
    <citation type="journal article" date="2019" name="Sci. Rep.">
        <title>Orb-weaving spider Araneus ventricosus genome elucidates the spidroin gene catalogue.</title>
        <authorList>
            <person name="Kono N."/>
            <person name="Nakamura H."/>
            <person name="Ohtoshi R."/>
            <person name="Moran D.A.P."/>
            <person name="Shinohara A."/>
            <person name="Yoshida Y."/>
            <person name="Fujiwara M."/>
            <person name="Mori M."/>
            <person name="Tomita M."/>
            <person name="Arakawa K."/>
        </authorList>
    </citation>
    <scope>NUCLEOTIDE SEQUENCE [LARGE SCALE GENOMIC DNA]</scope>
</reference>
<gene>
    <name evidence="1" type="ORF">AVEN_273643_1</name>
</gene>
<accession>A0A4Y2AVK3</accession>
<evidence type="ECO:0000313" key="1">
    <source>
        <dbReference type="EMBL" id="GBL84092.1"/>
    </source>
</evidence>
<keyword evidence="2" id="KW-1185">Reference proteome</keyword>
<name>A0A4Y2AVK3_ARAVE</name>
<sequence length="80" mass="8689">MARTTLGLQIFAPRQLVNVRPSTYDLTCNGAAARRSFSGIGFRTSSPPLPKPRLCNSTAAPQLFDVDHLNMNGHDSNGFL</sequence>
<dbReference type="AlphaFoldDB" id="A0A4Y2AVK3"/>
<organism evidence="1 2">
    <name type="scientific">Araneus ventricosus</name>
    <name type="common">Orbweaver spider</name>
    <name type="synonym">Epeira ventricosa</name>
    <dbReference type="NCBI Taxonomy" id="182803"/>
    <lineage>
        <taxon>Eukaryota</taxon>
        <taxon>Metazoa</taxon>
        <taxon>Ecdysozoa</taxon>
        <taxon>Arthropoda</taxon>
        <taxon>Chelicerata</taxon>
        <taxon>Arachnida</taxon>
        <taxon>Araneae</taxon>
        <taxon>Araneomorphae</taxon>
        <taxon>Entelegynae</taxon>
        <taxon>Araneoidea</taxon>
        <taxon>Araneidae</taxon>
        <taxon>Araneus</taxon>
    </lineage>
</organism>